<dbReference type="Pfam" id="PF13519">
    <property type="entry name" value="VWA_2"/>
    <property type="match status" value="1"/>
</dbReference>
<accession>A0A4Z0H865</accession>
<dbReference type="GO" id="GO:0006508">
    <property type="term" value="P:proteolysis"/>
    <property type="evidence" value="ECO:0007669"/>
    <property type="project" value="InterPro"/>
</dbReference>
<dbReference type="SMART" id="SM00327">
    <property type="entry name" value="VWA"/>
    <property type="match status" value="1"/>
</dbReference>
<feature type="region of interest" description="Disordered" evidence="1">
    <location>
        <begin position="218"/>
        <end position="386"/>
    </location>
</feature>
<dbReference type="Gene3D" id="3.40.50.410">
    <property type="entry name" value="von Willebrand factor, type A domain"/>
    <property type="match status" value="1"/>
</dbReference>
<dbReference type="RefSeq" id="WP_135338938.1">
    <property type="nucleotide sequence ID" value="NZ_JBHLTX010000036.1"/>
</dbReference>
<evidence type="ECO:0000313" key="4">
    <source>
        <dbReference type="Proteomes" id="UP000297948"/>
    </source>
</evidence>
<feature type="compositionally biased region" description="Gly residues" evidence="1">
    <location>
        <begin position="333"/>
        <end position="350"/>
    </location>
</feature>
<feature type="region of interest" description="Disordered" evidence="1">
    <location>
        <begin position="948"/>
        <end position="969"/>
    </location>
</feature>
<dbReference type="Proteomes" id="UP000297948">
    <property type="component" value="Unassembled WGS sequence"/>
</dbReference>
<evidence type="ECO:0000256" key="1">
    <source>
        <dbReference type="SAM" id="MobiDB-lite"/>
    </source>
</evidence>
<feature type="domain" description="VWFA" evidence="2">
    <location>
        <begin position="836"/>
        <end position="1019"/>
    </location>
</feature>
<evidence type="ECO:0000313" key="3">
    <source>
        <dbReference type="EMBL" id="TGB11807.1"/>
    </source>
</evidence>
<proteinExistence type="predicted"/>
<protein>
    <submittedName>
        <fullName evidence="3">VWA domain-containing protein</fullName>
    </submittedName>
</protein>
<reference evidence="3 4" key="1">
    <citation type="submission" date="2019-03" db="EMBL/GenBank/DDBJ databases">
        <authorList>
            <person name="Gonzalez-Pimentel J.L."/>
        </authorList>
    </citation>
    <scope>NUCLEOTIDE SEQUENCE [LARGE SCALE GENOMIC DNA]</scope>
    <source>
        <strain evidence="3 4">JCM 31289</strain>
    </source>
</reference>
<dbReference type="InterPro" id="IPR036465">
    <property type="entry name" value="vWFA_dom_sf"/>
</dbReference>
<comment type="caution">
    <text evidence="3">The sequence shown here is derived from an EMBL/GenBank/DDBJ whole genome shotgun (WGS) entry which is preliminary data.</text>
</comment>
<dbReference type="InterPro" id="IPR002035">
    <property type="entry name" value="VWF_A"/>
</dbReference>
<dbReference type="InterPro" id="IPR011600">
    <property type="entry name" value="Pept_C14_caspase"/>
</dbReference>
<feature type="compositionally biased region" description="Basic and acidic residues" evidence="1">
    <location>
        <begin position="949"/>
        <end position="969"/>
    </location>
</feature>
<dbReference type="Gene3D" id="3.40.50.1460">
    <property type="match status" value="1"/>
</dbReference>
<dbReference type="SUPFAM" id="SSF53300">
    <property type="entry name" value="vWA-like"/>
    <property type="match status" value="1"/>
</dbReference>
<dbReference type="CDD" id="cd00198">
    <property type="entry name" value="vWFA"/>
    <property type="match status" value="1"/>
</dbReference>
<feature type="region of interest" description="Disordered" evidence="1">
    <location>
        <begin position="505"/>
        <end position="525"/>
    </location>
</feature>
<dbReference type="EMBL" id="SRID01000082">
    <property type="protein sequence ID" value="TGB11807.1"/>
    <property type="molecule type" value="Genomic_DNA"/>
</dbReference>
<dbReference type="AlphaFoldDB" id="A0A4Z0H865"/>
<dbReference type="Pfam" id="PF00656">
    <property type="entry name" value="Peptidase_C14"/>
    <property type="match status" value="1"/>
</dbReference>
<organism evidence="3 4">
    <name type="scientific">Streptomyces palmae</name>
    <dbReference type="NCBI Taxonomy" id="1701085"/>
    <lineage>
        <taxon>Bacteria</taxon>
        <taxon>Bacillati</taxon>
        <taxon>Actinomycetota</taxon>
        <taxon>Actinomycetes</taxon>
        <taxon>Kitasatosporales</taxon>
        <taxon>Streptomycetaceae</taxon>
        <taxon>Streptomyces</taxon>
    </lineage>
</organism>
<keyword evidence="4" id="KW-1185">Reference proteome</keyword>
<dbReference type="OrthoDB" id="3542505at2"/>
<gene>
    <name evidence="3" type="ORF">E4099_11695</name>
</gene>
<name>A0A4Z0H865_9ACTN</name>
<dbReference type="GO" id="GO:0004197">
    <property type="term" value="F:cysteine-type endopeptidase activity"/>
    <property type="evidence" value="ECO:0007669"/>
    <property type="project" value="InterPro"/>
</dbReference>
<sequence>MPGRAPDPERSRALLVGIPEVLEGGFDRLDYVDANLEALRDALTRPPNGILAADRVTVLRSPSRAQWHHELRKAADQTGDLLLCYFAGHGYRHALTNVLHLMTRDADLDGDLHGTALAWAEILAAARRPTVRRALFLLDCCFSGMAAQKHGGGELGHYILASAAPTRTQPATALPNGRSPFTDAIVTEMLRGGPAESGGLTMHTLFNRLHERMRDWPTPHVTDGWGPRNGSGGDGPDILLSRTVTAGSPKTGAPGGAATGPKAADGTVPSGSALSGRDPSGRDPSGTDVDGSAPSGTDLSGGGPRRTDPSGTDPSGGGPRRTDPNGKDPSGTGWDGAGSGGAVPEGGGSDGVVPDGPGDPAPDDAAPDHEGSPPSPSGASDSGQVRRLARTVRRWCGRHLRATAGIGAALAVLVAGGAYLLRDGGEARGACPPPVQLRLLASTENRAAVTRAVAAYTASEANRRRLDSADHAPADCRRTNITVFDAGAGDIVEAFGATRAWAGRPASATTDGCRPADGSTDSAAERGANCREPLQDIGPQPDLLALGSSAELARVQDRAEHARGPAAIVPLGPGGYSPLVLAVPARLEDRLRQHGAQRTGTSWTQLLDALDAVRAEDRKGGALPLLRPDPASSDIGLLHTLGLYEARDGVLDGGRARDPRWAERRVDGHHPAAPDAGTLLCELAGGYGGQPALGTAALLVDERTVADYNLGRPGGVCDLRKPVDDGERLLAYYPSGVPALDLPFAEVRWDGARDGRQRTAAVRQFYAWITGAGRDSFLHGALRGVTAERQPRPADGAAWHDPAESGVLAEAEVVTRRPDPATAVRTAADYADTLAPGQVLFLVDTSGSMVTGGKQAMLDSALRHALNALGPQDRYGVWSYPGSASDPASARVEVGLGTPGSDPGPARRWLDSLTLDGTRPGAAVYEVLQEAVRATRGEKHAVIVLITDGDDRPEGDPAGDDYQRWADTKDRTGTPDVLVLSTRALGCAEVETQVFANGPAPDCFAGRPEDAARRLTDRLGDYVRGGGTR</sequence>
<evidence type="ECO:0000259" key="2">
    <source>
        <dbReference type="SMART" id="SM00327"/>
    </source>
</evidence>